<evidence type="ECO:0000313" key="7">
    <source>
        <dbReference type="EMBL" id="KGN37139.1"/>
    </source>
</evidence>
<dbReference type="InterPro" id="IPR018976">
    <property type="entry name" value="Imelysin-like"/>
</dbReference>
<dbReference type="Gene3D" id="1.20.1420.20">
    <property type="entry name" value="M75 peptidase, HXXE motif"/>
    <property type="match status" value="1"/>
</dbReference>
<dbReference type="PANTHER" id="PTHR39192:SF1">
    <property type="entry name" value="IRON UPTAKE SYSTEM COMPONENT EFEO"/>
    <property type="match status" value="1"/>
</dbReference>
<evidence type="ECO:0000256" key="4">
    <source>
        <dbReference type="SAM" id="SignalP"/>
    </source>
</evidence>
<accession>A0A0A0JK52</accession>
<dbReference type="InterPro" id="IPR008972">
    <property type="entry name" value="Cupredoxin"/>
</dbReference>
<keyword evidence="8" id="KW-1185">Reference proteome</keyword>
<feature type="domain" description="EfeO-type cupredoxin-like" evidence="6">
    <location>
        <begin position="15"/>
        <end position="113"/>
    </location>
</feature>
<evidence type="ECO:0000259" key="5">
    <source>
        <dbReference type="Pfam" id="PF09375"/>
    </source>
</evidence>
<dbReference type="InterPro" id="IPR038352">
    <property type="entry name" value="Imelysin_sf"/>
</dbReference>
<dbReference type="STRING" id="1385521.N803_14875"/>
<dbReference type="PROSITE" id="PS51257">
    <property type="entry name" value="PROKAR_LIPOPROTEIN"/>
    <property type="match status" value="1"/>
</dbReference>
<dbReference type="Pfam" id="PF13473">
    <property type="entry name" value="Cupredoxin_1"/>
    <property type="match status" value="1"/>
</dbReference>
<dbReference type="AlphaFoldDB" id="A0A0A0JK52"/>
<dbReference type="eggNOG" id="COG2822">
    <property type="taxonomic scope" value="Bacteria"/>
</dbReference>
<comment type="caution">
    <text evidence="7">The sequence shown here is derived from an EMBL/GenBank/DDBJ whole genome shotgun (WGS) entry which is preliminary data.</text>
</comment>
<reference evidence="7 8" key="1">
    <citation type="submission" date="2013-08" db="EMBL/GenBank/DDBJ databases">
        <title>The genome sequence of Knoellia subterranea.</title>
        <authorList>
            <person name="Zhu W."/>
            <person name="Wang G."/>
        </authorList>
    </citation>
    <scope>NUCLEOTIDE SEQUENCE [LARGE SCALE GENOMIC DNA]</scope>
    <source>
        <strain evidence="7 8">KCTC 19937</strain>
    </source>
</reference>
<dbReference type="RefSeq" id="WP_035905308.1">
    <property type="nucleotide sequence ID" value="NZ_AVPK01000006.1"/>
</dbReference>
<gene>
    <name evidence="7" type="ORF">N803_14875</name>
</gene>
<organism evidence="7 8">
    <name type="scientific">Knoellia subterranea KCTC 19937</name>
    <dbReference type="NCBI Taxonomy" id="1385521"/>
    <lineage>
        <taxon>Bacteria</taxon>
        <taxon>Bacillati</taxon>
        <taxon>Actinomycetota</taxon>
        <taxon>Actinomycetes</taxon>
        <taxon>Micrococcales</taxon>
        <taxon>Intrasporangiaceae</taxon>
        <taxon>Knoellia</taxon>
    </lineage>
</organism>
<feature type="chain" id="PRO_5001971397" description="Peptidase M75" evidence="4">
    <location>
        <begin position="19"/>
        <end position="378"/>
    </location>
</feature>
<sequence>MTRRALAITLVPAAFALAACGGANDDAPTADGKGPIAVTANDTTCEVARAEAPAGQIEFTVSNKGTKVNEFYVYAAGDRIMGEVENIAPGLTRTFHVEVAEPGTYEIACKPGMVGKGIRHDFTVTGASAAPQSADARIQAATASYKRYVGSQADALLTGTTEFVGLVKAGKVDEAKALYPTARSYWERIEPVAESFGDLDPKIDGREDVVEEGMKFTGYHRLEQDLWAKGLQADSSAIADQLLADVTTIVTEAKKVEFNGLQLANGSKALLDEMATGKITGEEERYSHTDLWDFAANWEGSKGAIAALRPVLEERDAALVASYDQRAAALDALVAKHQKGDGYQLYTELTPVEIRALSDSLDAVAEDVSKVAGVVAAK</sequence>
<evidence type="ECO:0000256" key="2">
    <source>
        <dbReference type="ARBA" id="ARBA00005989"/>
    </source>
</evidence>
<feature type="domain" description="Imelysin-like" evidence="5">
    <location>
        <begin position="141"/>
        <end position="367"/>
    </location>
</feature>
<feature type="signal peptide" evidence="4">
    <location>
        <begin position="1"/>
        <end position="18"/>
    </location>
</feature>
<dbReference type="GO" id="GO:0042597">
    <property type="term" value="C:periplasmic space"/>
    <property type="evidence" value="ECO:0007669"/>
    <property type="project" value="UniProtKB-SubCell"/>
</dbReference>
<evidence type="ECO:0000259" key="6">
    <source>
        <dbReference type="Pfam" id="PF13473"/>
    </source>
</evidence>
<evidence type="ECO:0000256" key="1">
    <source>
        <dbReference type="ARBA" id="ARBA00004418"/>
    </source>
</evidence>
<dbReference type="InterPro" id="IPR050894">
    <property type="entry name" value="EfeM/EfeO_iron_uptake"/>
</dbReference>
<dbReference type="EMBL" id="AVPK01000006">
    <property type="protein sequence ID" value="KGN37139.1"/>
    <property type="molecule type" value="Genomic_DNA"/>
</dbReference>
<keyword evidence="3 4" id="KW-0732">Signal</keyword>
<evidence type="ECO:0000256" key="3">
    <source>
        <dbReference type="ARBA" id="ARBA00022729"/>
    </source>
</evidence>
<dbReference type="InterPro" id="IPR034981">
    <property type="entry name" value="Imelysin-like_EfeO/Algp7"/>
</dbReference>
<dbReference type="PANTHER" id="PTHR39192">
    <property type="entry name" value="IRON UPTAKE SYSTEM COMPONENT EFEO"/>
    <property type="match status" value="1"/>
</dbReference>
<evidence type="ECO:0000313" key="8">
    <source>
        <dbReference type="Proteomes" id="UP000030011"/>
    </source>
</evidence>
<evidence type="ECO:0008006" key="9">
    <source>
        <dbReference type="Google" id="ProtNLM"/>
    </source>
</evidence>
<dbReference type="NCBIfam" id="NF041757">
    <property type="entry name" value="EfeO"/>
    <property type="match status" value="1"/>
</dbReference>
<dbReference type="CDD" id="cd14656">
    <property type="entry name" value="Imelysin-like_EfeO"/>
    <property type="match status" value="1"/>
</dbReference>
<dbReference type="Pfam" id="PF09375">
    <property type="entry name" value="Peptidase_M75"/>
    <property type="match status" value="1"/>
</dbReference>
<dbReference type="Gene3D" id="2.60.40.420">
    <property type="entry name" value="Cupredoxins - blue copper proteins"/>
    <property type="match status" value="1"/>
</dbReference>
<dbReference type="InterPro" id="IPR053377">
    <property type="entry name" value="Iron_uptake_EfeM/EfeO"/>
</dbReference>
<dbReference type="InterPro" id="IPR028096">
    <property type="entry name" value="EfeO_Cupredoxin"/>
</dbReference>
<name>A0A0A0JK52_9MICO</name>
<proteinExistence type="inferred from homology"/>
<dbReference type="SUPFAM" id="SSF49503">
    <property type="entry name" value="Cupredoxins"/>
    <property type="match status" value="1"/>
</dbReference>
<comment type="subcellular location">
    <subcellularLocation>
        <location evidence="1">Periplasm</location>
    </subcellularLocation>
</comment>
<dbReference type="OrthoDB" id="7348379at2"/>
<dbReference type="Proteomes" id="UP000030011">
    <property type="component" value="Unassembled WGS sequence"/>
</dbReference>
<comment type="similarity">
    <text evidence="2">Belongs to the EfeM/EfeO family.</text>
</comment>
<protein>
    <recommendedName>
        <fullName evidence="9">Peptidase M75</fullName>
    </recommendedName>
</protein>